<keyword evidence="4" id="KW-1185">Reference proteome</keyword>
<feature type="compositionally biased region" description="Low complexity" evidence="2">
    <location>
        <begin position="534"/>
        <end position="558"/>
    </location>
</feature>
<keyword evidence="1" id="KW-0175">Coiled coil</keyword>
<comment type="caution">
    <text evidence="3">The sequence shown here is derived from an EMBL/GenBank/DDBJ whole genome shotgun (WGS) entry which is preliminary data.</text>
</comment>
<feature type="compositionally biased region" description="Polar residues" evidence="2">
    <location>
        <begin position="449"/>
        <end position="467"/>
    </location>
</feature>
<dbReference type="OrthoDB" id="6260897at2759"/>
<evidence type="ECO:0000313" key="4">
    <source>
        <dbReference type="Proteomes" id="UP000748531"/>
    </source>
</evidence>
<evidence type="ECO:0000313" key="3">
    <source>
        <dbReference type="EMBL" id="KAF5399254.1"/>
    </source>
</evidence>
<feature type="region of interest" description="Disordered" evidence="2">
    <location>
        <begin position="124"/>
        <end position="151"/>
    </location>
</feature>
<feature type="coiled-coil region" evidence="1">
    <location>
        <begin position="60"/>
        <end position="87"/>
    </location>
</feature>
<evidence type="ECO:0000256" key="2">
    <source>
        <dbReference type="SAM" id="MobiDB-lite"/>
    </source>
</evidence>
<feature type="compositionally biased region" description="Basic and acidic residues" evidence="2">
    <location>
        <begin position="130"/>
        <end position="146"/>
    </location>
</feature>
<dbReference type="EMBL" id="LUCH01004210">
    <property type="protein sequence ID" value="KAF5399254.1"/>
    <property type="molecule type" value="Genomic_DNA"/>
</dbReference>
<proteinExistence type="predicted"/>
<feature type="region of interest" description="Disordered" evidence="2">
    <location>
        <begin position="444"/>
        <end position="467"/>
    </location>
</feature>
<protein>
    <submittedName>
        <fullName evidence="3">Uncharacterized protein</fullName>
    </submittedName>
</protein>
<gene>
    <name evidence="3" type="ORF">PHET_07772</name>
</gene>
<sequence>MSSDAVVTYGPTSTELQSLLKREKQRRHKIRILQVRNQSRKYAKLIRERYSFKKRDLEDQMALELQLELDRSDREKLERKMEEFQRALDRSGSGHGCASSWRDPQILVQRKAALDRQQAAERFASASHAQKQEQLTKKLRDSEPKMRLSNVRAAERERAKLIATLPKPAPSTCEIEPDLLEVQPSVLLFDAAANIPVRSQKIPSTVTVSGSDHPDNSVKAGDENARVACATLAAELENEKLDASRRVYCLQAHENRIKADLRGQQAIKRERVRRHYQALISRLDELDRCDTLHRRHKLEVGDNMQFGILPGGPEDKRVIDRRLEQTFETELLRQIALSQPQPDECVALNSIEQASEASRFLIPEVTGEDSEDVPGSVADSCVSVHLRERKRAILSSRENQMDVRPVAINVGPETKTDAVGLENRVSSVHSELNIDDNMVTVDKFDHPTHVNQPSPSQASLDHSDESCSQVMVDTPASLSVTTLGPGERPELPSLRRTRIVSRAQSIASGSDVWAYTSTLLHPKQTDQDNHSTTSGPSSIVISESSLSNPSSSQSTQLSTVQSDLMKRQLELDEELISIEKRLARVRMAAATDMSVTVPSARDKPVPIYPESPDKSKQLRQLTPRETYVVEGFAAGDKSTPSPLPEPEVEKVIFCYMKSFCGCSLVA</sequence>
<evidence type="ECO:0000256" key="1">
    <source>
        <dbReference type="SAM" id="Coils"/>
    </source>
</evidence>
<accession>A0A8J4THL3</accession>
<dbReference type="AlphaFoldDB" id="A0A8J4THL3"/>
<dbReference type="Proteomes" id="UP000748531">
    <property type="component" value="Unassembled WGS sequence"/>
</dbReference>
<organism evidence="3 4">
    <name type="scientific">Paragonimus heterotremus</name>
    <dbReference type="NCBI Taxonomy" id="100268"/>
    <lineage>
        <taxon>Eukaryota</taxon>
        <taxon>Metazoa</taxon>
        <taxon>Spiralia</taxon>
        <taxon>Lophotrochozoa</taxon>
        <taxon>Platyhelminthes</taxon>
        <taxon>Trematoda</taxon>
        <taxon>Digenea</taxon>
        <taxon>Plagiorchiida</taxon>
        <taxon>Troglotremata</taxon>
        <taxon>Troglotrematidae</taxon>
        <taxon>Paragonimus</taxon>
    </lineage>
</organism>
<feature type="region of interest" description="Disordered" evidence="2">
    <location>
        <begin position="523"/>
        <end position="558"/>
    </location>
</feature>
<reference evidence="3" key="1">
    <citation type="submission" date="2019-05" db="EMBL/GenBank/DDBJ databases">
        <title>Annotation for the trematode Paragonimus heterotremus.</title>
        <authorList>
            <person name="Choi Y.-J."/>
        </authorList>
    </citation>
    <scope>NUCLEOTIDE SEQUENCE</scope>
    <source>
        <strain evidence="3">LC</strain>
    </source>
</reference>
<name>A0A8J4THL3_9TREM</name>